<dbReference type="Proteomes" id="UP001652625">
    <property type="component" value="Chromosome 14"/>
</dbReference>
<sequence length="1110" mass="124988">MSKLHLWVLDNRLFPALINNMTSNLEHFALSGFSLLTNDALEKFLSNFRLSLLSLDFSSLTVVNDVTLNKIGSYCHHLLYLKLNFCKNITDCGIESLIICRSELMLLELSGCDKLSDNAIQLIGENCKKLETIKLAGCTNLTQKSLNYLSLCENLSFIDMERTSIKYLPCSLTKLMNLKHLNITGCQGILFPSLENAQNQMDNVQSNFSTILDTLREYNVSQKLTCFVLGNTRSGKTSLVHSLIEDSNNIAEGETLTASVTKWYPFNKASDVNEKIQKENRNLVIEVWDWGGRKAMESFPSIFFNKRSMFVITFNLTVYSSALYIPYIISMIQSKVPGSFIIIVGCFSDLSTVEKVKYLCDQIQLKIKEREEEEVKEINDELKFIKSLGAISKVGFKIKKLESLLDRRPAIYKDIIVTSNDGKGCNELREVILKIAVKETYFPPYSIDDTFEQFYIHLCLLKNANIVFLRWHEILSILYNYGVTEESQILEMVNLLEDLGCLLVLNKSSCNHLASKFYLKDPTNNDLVCINLQLFADVIGKIHSHSTSAQQLLNELTQKDYIRSVWPGKKPYEWTLRKAFDQVIENGLLRETIIPLLLAEWNLSVEQVELVIEALQLSYVMFSSVTNAAYDLELVVPKMKNLSIYKLYHLPMQGRLPYITQINAWLSTCPSSHVEVGWIFRFLSVKPPQLFLSLISACIPLKLQSQILGYWQTGSYIKVCDIVVNVSQCNEKSSLQVLARVPLQHGSRHAVNRGWSCLAKYLYTIEKYLQSFNGIYYEILSLHSTKYVPLLEVIDKYETGYLKFPEILWWIPIKNSDDLSHIAPISSQCCLNWLESIAAQYMVYVSHSLDLSEEVKIVMQALQDACFEVSNNKQAIFASDLIIIIVTSRYFEGDCLSFVKNNANGKRIVLAIFEEDFVISSSHELLCDQPFVDISGGVGNGISYVPDYTQFRSLIEMCNITMFGHGTLGEENKRGSVLKPPDTTLDSSFRKPANHISEIIRKCSTLTADVEMRKVASTAVASAVALATAEHIAKQSCPTMGAKAAAMAAAVADAVANGDSEKAAKAVVAAAEAVDEAVAFAWRLKVNKSLKSEDVKAIPRKVKSSFCTLF</sequence>
<protein>
    <submittedName>
        <fullName evidence="3">Uncharacterized protein LOC101236161 isoform X4</fullName>
    </submittedName>
</protein>
<dbReference type="SUPFAM" id="SSF52540">
    <property type="entry name" value="P-loop containing nucleoside triphosphate hydrolases"/>
    <property type="match status" value="1"/>
</dbReference>
<dbReference type="InterPro" id="IPR032675">
    <property type="entry name" value="LRR_dom_sf"/>
</dbReference>
<dbReference type="InterPro" id="IPR027417">
    <property type="entry name" value="P-loop_NTPase"/>
</dbReference>
<dbReference type="InterPro" id="IPR006553">
    <property type="entry name" value="Leu-rich_rpt_Cys-con_subtyp"/>
</dbReference>
<dbReference type="Pfam" id="PF25372">
    <property type="entry name" value="DUF7885"/>
    <property type="match status" value="1"/>
</dbReference>
<evidence type="ECO:0000313" key="2">
    <source>
        <dbReference type="Proteomes" id="UP001652625"/>
    </source>
</evidence>
<dbReference type="SUPFAM" id="SSF52047">
    <property type="entry name" value="RNI-like"/>
    <property type="match status" value="1"/>
</dbReference>
<evidence type="ECO:0000313" key="3">
    <source>
        <dbReference type="RefSeq" id="XP_065674356.1"/>
    </source>
</evidence>
<gene>
    <name evidence="3" type="primary">LOC101236161</name>
</gene>
<organism evidence="2 3">
    <name type="scientific">Hydra vulgaris</name>
    <name type="common">Hydra</name>
    <name type="synonym">Hydra attenuata</name>
    <dbReference type="NCBI Taxonomy" id="6087"/>
    <lineage>
        <taxon>Eukaryota</taxon>
        <taxon>Metazoa</taxon>
        <taxon>Cnidaria</taxon>
        <taxon>Hydrozoa</taxon>
        <taxon>Hydroidolina</taxon>
        <taxon>Anthoathecata</taxon>
        <taxon>Aplanulata</taxon>
        <taxon>Hydridae</taxon>
        <taxon>Hydra</taxon>
    </lineage>
</organism>
<dbReference type="PANTHER" id="PTHR13318">
    <property type="entry name" value="PARTNER OF PAIRED, ISOFORM B-RELATED"/>
    <property type="match status" value="1"/>
</dbReference>
<dbReference type="GeneID" id="101236161"/>
<dbReference type="Gene3D" id="3.80.10.10">
    <property type="entry name" value="Ribonuclease Inhibitor"/>
    <property type="match status" value="1"/>
</dbReference>
<dbReference type="Gene3D" id="3.40.50.300">
    <property type="entry name" value="P-loop containing nucleotide triphosphate hydrolases"/>
    <property type="match status" value="1"/>
</dbReference>
<dbReference type="InterPro" id="IPR057207">
    <property type="entry name" value="FBXL15_LRR"/>
</dbReference>
<proteinExistence type="predicted"/>
<name>A0ABM4DIM1_HYDVU</name>
<dbReference type="RefSeq" id="XP_065674356.1">
    <property type="nucleotide sequence ID" value="XM_065818284.1"/>
</dbReference>
<evidence type="ECO:0000259" key="1">
    <source>
        <dbReference type="Pfam" id="PF25372"/>
    </source>
</evidence>
<dbReference type="Pfam" id="PF08477">
    <property type="entry name" value="Roc"/>
    <property type="match status" value="1"/>
</dbReference>
<accession>A0ABM4DIM1</accession>
<reference evidence="3" key="1">
    <citation type="submission" date="2025-08" db="UniProtKB">
        <authorList>
            <consortium name="RefSeq"/>
        </authorList>
    </citation>
    <scope>IDENTIFICATION</scope>
</reference>
<feature type="domain" description="F-box/LRR-repeat protein 15-like leucin rich repeat" evidence="1">
    <location>
        <begin position="25"/>
        <end position="155"/>
    </location>
</feature>
<keyword evidence="2" id="KW-1185">Reference proteome</keyword>
<dbReference type="SMART" id="SM00367">
    <property type="entry name" value="LRR_CC"/>
    <property type="match status" value="4"/>
</dbReference>